<evidence type="ECO:0000256" key="2">
    <source>
        <dbReference type="ARBA" id="ARBA00022670"/>
    </source>
</evidence>
<feature type="domain" description="Peptidase S49" evidence="5">
    <location>
        <begin position="134"/>
        <end position="285"/>
    </location>
</feature>
<dbReference type="EMBL" id="CP049887">
    <property type="protein sequence ID" value="QIL48109.1"/>
    <property type="molecule type" value="Genomic_DNA"/>
</dbReference>
<dbReference type="InterPro" id="IPR004635">
    <property type="entry name" value="Pept_S49_SppA"/>
</dbReference>
<organism evidence="6 7">
    <name type="scientific">Vagococcus hydrophili</name>
    <dbReference type="NCBI Taxonomy" id="2714947"/>
    <lineage>
        <taxon>Bacteria</taxon>
        <taxon>Bacillati</taxon>
        <taxon>Bacillota</taxon>
        <taxon>Bacilli</taxon>
        <taxon>Lactobacillales</taxon>
        <taxon>Enterococcaceae</taxon>
        <taxon>Vagococcus</taxon>
    </lineage>
</organism>
<dbReference type="Proteomes" id="UP000501747">
    <property type="component" value="Chromosome"/>
</dbReference>
<comment type="similarity">
    <text evidence="1">Belongs to the peptidase S49 family.</text>
</comment>
<dbReference type="InterPro" id="IPR002142">
    <property type="entry name" value="Peptidase_S49"/>
</dbReference>
<accession>A0A6G8AT11</accession>
<dbReference type="GO" id="GO:0006508">
    <property type="term" value="P:proteolysis"/>
    <property type="evidence" value="ECO:0007669"/>
    <property type="project" value="UniProtKB-KW"/>
</dbReference>
<evidence type="ECO:0000256" key="1">
    <source>
        <dbReference type="ARBA" id="ARBA00008683"/>
    </source>
</evidence>
<keyword evidence="3" id="KW-0378">Hydrolase</keyword>
<evidence type="ECO:0000256" key="3">
    <source>
        <dbReference type="ARBA" id="ARBA00022801"/>
    </source>
</evidence>
<keyword evidence="2" id="KW-0645">Protease</keyword>
<evidence type="ECO:0000313" key="7">
    <source>
        <dbReference type="Proteomes" id="UP000501747"/>
    </source>
</evidence>
<proteinExistence type="inferred from homology"/>
<evidence type="ECO:0000256" key="4">
    <source>
        <dbReference type="ARBA" id="ARBA00022825"/>
    </source>
</evidence>
<dbReference type="GO" id="GO:0008236">
    <property type="term" value="F:serine-type peptidase activity"/>
    <property type="evidence" value="ECO:0007669"/>
    <property type="project" value="UniProtKB-KW"/>
</dbReference>
<dbReference type="InterPro" id="IPR029045">
    <property type="entry name" value="ClpP/crotonase-like_dom_sf"/>
</dbReference>
<dbReference type="InterPro" id="IPR047272">
    <property type="entry name" value="S49_SppA_C"/>
</dbReference>
<dbReference type="PANTHER" id="PTHR42987:SF7">
    <property type="entry name" value="SIGNAL PEPTIDE PEPTIDASE SPPA-RELATED"/>
    <property type="match status" value="1"/>
</dbReference>
<dbReference type="RefSeq" id="WP_166034257.1">
    <property type="nucleotide sequence ID" value="NZ_CP049887.1"/>
</dbReference>
<dbReference type="NCBIfam" id="TIGR00706">
    <property type="entry name" value="SppA_dom"/>
    <property type="match status" value="1"/>
</dbReference>
<dbReference type="Pfam" id="PF01343">
    <property type="entry name" value="Peptidase_S49"/>
    <property type="match status" value="1"/>
</dbReference>
<dbReference type="SUPFAM" id="SSF52096">
    <property type="entry name" value="ClpP/crotonase"/>
    <property type="match status" value="1"/>
</dbReference>
<gene>
    <name evidence="6" type="primary">sppA</name>
    <name evidence="6" type="ORF">G7082_06065</name>
</gene>
<name>A0A6G8AT11_9ENTE</name>
<dbReference type="AlphaFoldDB" id="A0A6G8AT11"/>
<protein>
    <submittedName>
        <fullName evidence="6">Signal peptide peptidase SppA</fullName>
    </submittedName>
</protein>
<dbReference type="KEGG" id="vhy:G7082_06065"/>
<keyword evidence="7" id="KW-1185">Reference proteome</keyword>
<dbReference type="Gene3D" id="3.90.226.10">
    <property type="entry name" value="2-enoyl-CoA Hydratase, Chain A, domain 1"/>
    <property type="match status" value="2"/>
</dbReference>
<keyword evidence="4" id="KW-0720">Serine protease</keyword>
<evidence type="ECO:0000259" key="5">
    <source>
        <dbReference type="Pfam" id="PF01343"/>
    </source>
</evidence>
<reference evidence="6 7" key="1">
    <citation type="submission" date="2020-03" db="EMBL/GenBank/DDBJ databases">
        <title>Vagococcus sp. nov., isolated from beetles.</title>
        <authorList>
            <person name="Hyun D.-W."/>
            <person name="Bae J.-W."/>
        </authorList>
    </citation>
    <scope>NUCLEOTIDE SEQUENCE [LARGE SCALE GENOMIC DNA]</scope>
    <source>
        <strain evidence="6 7">HDW17B</strain>
    </source>
</reference>
<sequence length="345" mass="37711">MNKRRWVAVGIAAALLLLSLVTAFIPGKDLSEEEAPNTLKGLNKVFYGSNELTEEVLEEGVKGDKIVKLSVEGGIMDSGESSIFSKETYNHQNFLTQLKKIQEDRTIKGVLLEVNSPGGGVYESAEIAKELDKIKAKKIPIYASFKNMAASGGYYISANSDKIFATEETTTGSIGVIISGLNISGLLDKLGIEDSTHKSGALKDMMSSNRKPTEEDNKVIQDFVMSSYERFVNIVAKGRKMDVVEVKKIADGRIYDGNQALKIGLIDELGYPEDALAALKKDKKLEDATVVSYNNEVKSFASSWLGVKVAEWQGLKATQSNEIISVLEKMGSSEAPKPMYYYGGY</sequence>
<evidence type="ECO:0000313" key="6">
    <source>
        <dbReference type="EMBL" id="QIL48109.1"/>
    </source>
</evidence>
<dbReference type="PANTHER" id="PTHR42987">
    <property type="entry name" value="PEPTIDASE S49"/>
    <property type="match status" value="1"/>
</dbReference>
<dbReference type="CDD" id="cd07023">
    <property type="entry name" value="S49_Sppa_N_C"/>
    <property type="match status" value="1"/>
</dbReference>